<sequence>MQPESWVEQLAAERATRVERKAAERAFHAVRRRHGVRARNRAKVERLEEEPSYLPEGGS</sequence>
<proteinExistence type="predicted"/>
<reference evidence="3" key="1">
    <citation type="journal article" date="2019" name="Int. J. Syst. Evol. Microbiol.">
        <title>The Global Catalogue of Microorganisms (GCM) 10K type strain sequencing project: providing services to taxonomists for standard genome sequencing and annotation.</title>
        <authorList>
            <consortium name="The Broad Institute Genomics Platform"/>
            <consortium name="The Broad Institute Genome Sequencing Center for Infectious Disease"/>
            <person name="Wu L."/>
            <person name="Ma J."/>
        </authorList>
    </citation>
    <scope>NUCLEOTIDE SEQUENCE [LARGE SCALE GENOMIC DNA]</scope>
    <source>
        <strain evidence="3">JCM 10425</strain>
    </source>
</reference>
<dbReference type="EMBL" id="BAAAGX010000046">
    <property type="protein sequence ID" value="GAA0284017.1"/>
    <property type="molecule type" value="Genomic_DNA"/>
</dbReference>
<feature type="region of interest" description="Disordered" evidence="1">
    <location>
        <begin position="38"/>
        <end position="59"/>
    </location>
</feature>
<evidence type="ECO:0000313" key="3">
    <source>
        <dbReference type="Proteomes" id="UP001500967"/>
    </source>
</evidence>
<evidence type="ECO:0008006" key="4">
    <source>
        <dbReference type="Google" id="ProtNLM"/>
    </source>
</evidence>
<protein>
    <recommendedName>
        <fullName evidence="4">Transposase</fullName>
    </recommendedName>
</protein>
<dbReference type="RefSeq" id="WP_344654652.1">
    <property type="nucleotide sequence ID" value="NZ_BAAAGX010000046.1"/>
</dbReference>
<dbReference type="Proteomes" id="UP001500967">
    <property type="component" value="Unassembled WGS sequence"/>
</dbReference>
<comment type="caution">
    <text evidence="2">The sequence shown here is derived from an EMBL/GenBank/DDBJ whole genome shotgun (WGS) entry which is preliminary data.</text>
</comment>
<evidence type="ECO:0000256" key="1">
    <source>
        <dbReference type="SAM" id="MobiDB-lite"/>
    </source>
</evidence>
<name>A0ABP3F1A6_9ACTN</name>
<gene>
    <name evidence="2" type="ORF">GCM10009539_85150</name>
</gene>
<accession>A0ABP3F1A6</accession>
<evidence type="ECO:0000313" key="2">
    <source>
        <dbReference type="EMBL" id="GAA0284017.1"/>
    </source>
</evidence>
<keyword evidence="3" id="KW-1185">Reference proteome</keyword>
<organism evidence="2 3">
    <name type="scientific">Cryptosporangium japonicum</name>
    <dbReference type="NCBI Taxonomy" id="80872"/>
    <lineage>
        <taxon>Bacteria</taxon>
        <taxon>Bacillati</taxon>
        <taxon>Actinomycetota</taxon>
        <taxon>Actinomycetes</taxon>
        <taxon>Cryptosporangiales</taxon>
        <taxon>Cryptosporangiaceae</taxon>
        <taxon>Cryptosporangium</taxon>
    </lineage>
</organism>